<dbReference type="PROSITE" id="PS50931">
    <property type="entry name" value="HTH_LYSR"/>
    <property type="match status" value="1"/>
</dbReference>
<keyword evidence="7" id="KW-1185">Reference proteome</keyword>
<evidence type="ECO:0000256" key="1">
    <source>
        <dbReference type="ARBA" id="ARBA00009437"/>
    </source>
</evidence>
<keyword evidence="4" id="KW-0804">Transcription</keyword>
<accession>A0ABP8HF46</accession>
<dbReference type="Gene3D" id="1.10.10.10">
    <property type="entry name" value="Winged helix-like DNA-binding domain superfamily/Winged helix DNA-binding domain"/>
    <property type="match status" value="1"/>
</dbReference>
<dbReference type="Pfam" id="PF03466">
    <property type="entry name" value="LysR_substrate"/>
    <property type="match status" value="1"/>
</dbReference>
<dbReference type="Proteomes" id="UP001500975">
    <property type="component" value="Unassembled WGS sequence"/>
</dbReference>
<dbReference type="Gene3D" id="3.40.190.290">
    <property type="match status" value="1"/>
</dbReference>
<reference evidence="7" key="1">
    <citation type="journal article" date="2019" name="Int. J. Syst. Evol. Microbiol.">
        <title>The Global Catalogue of Microorganisms (GCM) 10K type strain sequencing project: providing services to taxonomists for standard genome sequencing and annotation.</title>
        <authorList>
            <consortium name="The Broad Institute Genomics Platform"/>
            <consortium name="The Broad Institute Genome Sequencing Center for Infectious Disease"/>
            <person name="Wu L."/>
            <person name="Ma J."/>
        </authorList>
    </citation>
    <scope>NUCLEOTIDE SEQUENCE [LARGE SCALE GENOMIC DNA]</scope>
    <source>
        <strain evidence="7">JCM 17804</strain>
    </source>
</reference>
<evidence type="ECO:0000256" key="4">
    <source>
        <dbReference type="ARBA" id="ARBA00023163"/>
    </source>
</evidence>
<evidence type="ECO:0000313" key="7">
    <source>
        <dbReference type="Proteomes" id="UP001500975"/>
    </source>
</evidence>
<dbReference type="EMBL" id="BAABGJ010000013">
    <property type="protein sequence ID" value="GAA4338478.1"/>
    <property type="molecule type" value="Genomic_DNA"/>
</dbReference>
<evidence type="ECO:0000313" key="6">
    <source>
        <dbReference type="EMBL" id="GAA4338478.1"/>
    </source>
</evidence>
<keyword evidence="2" id="KW-0805">Transcription regulation</keyword>
<evidence type="ECO:0000256" key="3">
    <source>
        <dbReference type="ARBA" id="ARBA00023125"/>
    </source>
</evidence>
<dbReference type="SUPFAM" id="SSF53850">
    <property type="entry name" value="Periplasmic binding protein-like II"/>
    <property type="match status" value="1"/>
</dbReference>
<evidence type="ECO:0000259" key="5">
    <source>
        <dbReference type="PROSITE" id="PS50931"/>
    </source>
</evidence>
<organism evidence="6 7">
    <name type="scientific">Variovorax defluvii</name>
    <dbReference type="NCBI Taxonomy" id="913761"/>
    <lineage>
        <taxon>Bacteria</taxon>
        <taxon>Pseudomonadati</taxon>
        <taxon>Pseudomonadota</taxon>
        <taxon>Betaproteobacteria</taxon>
        <taxon>Burkholderiales</taxon>
        <taxon>Comamonadaceae</taxon>
        <taxon>Variovorax</taxon>
    </lineage>
</organism>
<dbReference type="PANTHER" id="PTHR30427">
    <property type="entry name" value="TRANSCRIPTIONAL ACTIVATOR PROTEIN LYSR"/>
    <property type="match status" value="1"/>
</dbReference>
<protein>
    <submittedName>
        <fullName evidence="6">LysR family transcriptional regulator</fullName>
    </submittedName>
</protein>
<dbReference type="InterPro" id="IPR036388">
    <property type="entry name" value="WH-like_DNA-bd_sf"/>
</dbReference>
<dbReference type="Pfam" id="PF00126">
    <property type="entry name" value="HTH_1"/>
    <property type="match status" value="1"/>
</dbReference>
<name>A0ABP8HF46_9BURK</name>
<dbReference type="PRINTS" id="PR00039">
    <property type="entry name" value="HTHLYSR"/>
</dbReference>
<dbReference type="PANTHER" id="PTHR30427:SF1">
    <property type="entry name" value="TRANSCRIPTIONAL ACTIVATOR PROTEIN LYSR"/>
    <property type="match status" value="1"/>
</dbReference>
<dbReference type="SUPFAM" id="SSF46785">
    <property type="entry name" value="Winged helix' DNA-binding domain"/>
    <property type="match status" value="1"/>
</dbReference>
<proteinExistence type="inferred from homology"/>
<gene>
    <name evidence="6" type="ORF">GCM10023165_17180</name>
</gene>
<evidence type="ECO:0000256" key="2">
    <source>
        <dbReference type="ARBA" id="ARBA00023015"/>
    </source>
</evidence>
<feature type="domain" description="HTH lysR-type" evidence="5">
    <location>
        <begin position="1"/>
        <end position="58"/>
    </location>
</feature>
<dbReference type="RefSeq" id="WP_345537221.1">
    <property type="nucleotide sequence ID" value="NZ_BAABGJ010000013.1"/>
</dbReference>
<dbReference type="InterPro" id="IPR000847">
    <property type="entry name" value="LysR_HTH_N"/>
</dbReference>
<dbReference type="InterPro" id="IPR005119">
    <property type="entry name" value="LysR_subst-bd"/>
</dbReference>
<dbReference type="InterPro" id="IPR036390">
    <property type="entry name" value="WH_DNA-bd_sf"/>
</dbReference>
<sequence length="297" mass="32916">MNLRQIEVFRAVMTTGSTTHAARLLHVSQPGVSRLIRHLEIQLGVPLFERRNGRLVATPEAHTLQAEVDKVYRGVVHVRNVATHLRFGDHGTLRVLSSANTALQLVPRATANLLRRFQHSKVFFEALPTREIVQALVAEEADVAVSSAPLDHPVLDVREIGRWTLLCAVPKGHELVGKKFDLRTALGQRLITYSPEAPQSPVIDRWLNELGIARQVAVEVRSGYAACAMAAAGAGLAFVDELSARAHRAEDLELLKIPNAPKFAIYSVTNVNRPLSQLGQTFLELVKRELQVLLERR</sequence>
<comment type="caution">
    <text evidence="6">The sequence shown here is derived from an EMBL/GenBank/DDBJ whole genome shotgun (WGS) entry which is preliminary data.</text>
</comment>
<keyword evidence="3" id="KW-0238">DNA-binding</keyword>
<comment type="similarity">
    <text evidence="1">Belongs to the LysR transcriptional regulatory family.</text>
</comment>